<evidence type="ECO:0000256" key="1">
    <source>
        <dbReference type="SAM" id="MobiDB-lite"/>
    </source>
</evidence>
<feature type="region of interest" description="Disordered" evidence="1">
    <location>
        <begin position="36"/>
        <end position="56"/>
    </location>
</feature>
<organism evidence="2">
    <name type="scientific">Gaeumannomyces tritici (strain R3-111a-1)</name>
    <name type="common">Wheat and barley take-all root rot fungus</name>
    <name type="synonym">Gaeumannomyces graminis var. tritici</name>
    <dbReference type="NCBI Taxonomy" id="644352"/>
    <lineage>
        <taxon>Eukaryota</taxon>
        <taxon>Fungi</taxon>
        <taxon>Dikarya</taxon>
        <taxon>Ascomycota</taxon>
        <taxon>Pezizomycotina</taxon>
        <taxon>Sordariomycetes</taxon>
        <taxon>Sordariomycetidae</taxon>
        <taxon>Magnaporthales</taxon>
        <taxon>Magnaporthaceae</taxon>
        <taxon>Gaeumannomyces</taxon>
    </lineage>
</organism>
<dbReference type="HOGENOM" id="CLU_3014281_0_0_1"/>
<dbReference type="VEuPathDB" id="FungiDB:GGTG_11937"/>
<accession>J3PEK6</accession>
<evidence type="ECO:0000313" key="4">
    <source>
        <dbReference type="Proteomes" id="UP000006039"/>
    </source>
</evidence>
<dbReference type="AlphaFoldDB" id="J3PEK6"/>
<evidence type="ECO:0000313" key="3">
    <source>
        <dbReference type="EnsemblFungi" id="EJT70914"/>
    </source>
</evidence>
<proteinExistence type="predicted"/>
<dbReference type="GeneID" id="20352395"/>
<dbReference type="EnsemblFungi" id="EJT70914">
    <property type="protein sequence ID" value="EJT70914"/>
    <property type="gene ID" value="GGTG_11937"/>
</dbReference>
<evidence type="ECO:0000313" key="2">
    <source>
        <dbReference type="EMBL" id="EJT70914.1"/>
    </source>
</evidence>
<name>J3PEK6_GAET3</name>
<reference evidence="2" key="3">
    <citation type="submission" date="2010-09" db="EMBL/GenBank/DDBJ databases">
        <title>Annotation of Gaeumannomyces graminis var. tritici R3-111a-1.</title>
        <authorList>
            <consortium name="The Broad Institute Genome Sequencing Platform"/>
            <person name="Ma L.-J."/>
            <person name="Dead R."/>
            <person name="Young S.K."/>
            <person name="Zeng Q."/>
            <person name="Gargeya S."/>
            <person name="Fitzgerald M."/>
            <person name="Haas B."/>
            <person name="Abouelleil A."/>
            <person name="Alvarado L."/>
            <person name="Arachchi H.M."/>
            <person name="Berlin A."/>
            <person name="Brown A."/>
            <person name="Chapman S.B."/>
            <person name="Chen Z."/>
            <person name="Dunbar C."/>
            <person name="Freedman E."/>
            <person name="Gearin G."/>
            <person name="Gellesch M."/>
            <person name="Goldberg J."/>
            <person name="Griggs A."/>
            <person name="Gujja S."/>
            <person name="Heiman D."/>
            <person name="Howarth C."/>
            <person name="Larson L."/>
            <person name="Lui A."/>
            <person name="MacDonald P.J.P."/>
            <person name="Mehta T."/>
            <person name="Montmayeur A."/>
            <person name="Murphy C."/>
            <person name="Neiman D."/>
            <person name="Pearson M."/>
            <person name="Priest M."/>
            <person name="Roberts A."/>
            <person name="Saif S."/>
            <person name="Shea T."/>
            <person name="Shenoy N."/>
            <person name="Sisk P."/>
            <person name="Stolte C."/>
            <person name="Sykes S."/>
            <person name="Yandava C."/>
            <person name="Wortman J."/>
            <person name="Nusbaum C."/>
            <person name="Birren B."/>
        </authorList>
    </citation>
    <scope>NUCLEOTIDE SEQUENCE</scope>
    <source>
        <strain evidence="2">R3-111a-1</strain>
    </source>
</reference>
<reference evidence="2" key="2">
    <citation type="submission" date="2010-07" db="EMBL/GenBank/DDBJ databases">
        <authorList>
            <consortium name="The Broad Institute Genome Sequencing Platform"/>
            <consortium name="Broad Institute Genome Sequencing Center for Infectious Disease"/>
            <person name="Ma L.-J."/>
            <person name="Dead R."/>
            <person name="Young S."/>
            <person name="Zeng Q."/>
            <person name="Koehrsen M."/>
            <person name="Alvarado L."/>
            <person name="Berlin A."/>
            <person name="Chapman S.B."/>
            <person name="Chen Z."/>
            <person name="Freedman E."/>
            <person name="Gellesch M."/>
            <person name="Goldberg J."/>
            <person name="Griggs A."/>
            <person name="Gujja S."/>
            <person name="Heilman E.R."/>
            <person name="Heiman D."/>
            <person name="Hepburn T."/>
            <person name="Howarth C."/>
            <person name="Jen D."/>
            <person name="Larson L."/>
            <person name="Mehta T."/>
            <person name="Neiman D."/>
            <person name="Pearson M."/>
            <person name="Roberts A."/>
            <person name="Saif S."/>
            <person name="Shea T."/>
            <person name="Shenoy N."/>
            <person name="Sisk P."/>
            <person name="Stolte C."/>
            <person name="Sykes S."/>
            <person name="Walk T."/>
            <person name="White J."/>
            <person name="Yandava C."/>
            <person name="Haas B."/>
            <person name="Nusbaum C."/>
            <person name="Birren B."/>
        </authorList>
    </citation>
    <scope>NUCLEOTIDE SEQUENCE</scope>
    <source>
        <strain evidence="2">R3-111a-1</strain>
    </source>
</reference>
<protein>
    <submittedName>
        <fullName evidence="2 3">Uncharacterized protein</fullName>
    </submittedName>
</protein>
<dbReference type="RefSeq" id="XP_009228092.1">
    <property type="nucleotide sequence ID" value="XM_009229828.1"/>
</dbReference>
<gene>
    <name evidence="3" type="primary">20352395</name>
    <name evidence="2" type="ORF">GGTG_11937</name>
</gene>
<reference evidence="3" key="5">
    <citation type="submission" date="2018-04" db="UniProtKB">
        <authorList>
            <consortium name="EnsemblFungi"/>
        </authorList>
    </citation>
    <scope>IDENTIFICATION</scope>
    <source>
        <strain evidence="3">R3-111a-1</strain>
    </source>
</reference>
<reference evidence="3" key="4">
    <citation type="journal article" date="2015" name="G3 (Bethesda)">
        <title>Genome sequences of three phytopathogenic species of the Magnaporthaceae family of fungi.</title>
        <authorList>
            <person name="Okagaki L.H."/>
            <person name="Nunes C.C."/>
            <person name="Sailsbery J."/>
            <person name="Clay B."/>
            <person name="Brown D."/>
            <person name="John T."/>
            <person name="Oh Y."/>
            <person name="Young N."/>
            <person name="Fitzgerald M."/>
            <person name="Haas B.J."/>
            <person name="Zeng Q."/>
            <person name="Young S."/>
            <person name="Adiconis X."/>
            <person name="Fan L."/>
            <person name="Levin J.Z."/>
            <person name="Mitchell T.K."/>
            <person name="Okubara P.A."/>
            <person name="Farman M.L."/>
            <person name="Kohn L.M."/>
            <person name="Birren B."/>
            <person name="Ma L.-J."/>
            <person name="Dean R.A."/>
        </authorList>
    </citation>
    <scope>NUCLEOTIDE SEQUENCE</scope>
    <source>
        <strain evidence="3">R3-111a-1</strain>
    </source>
</reference>
<keyword evidence="4" id="KW-1185">Reference proteome</keyword>
<reference evidence="4" key="1">
    <citation type="submission" date="2010-07" db="EMBL/GenBank/DDBJ databases">
        <title>The genome sequence of Gaeumannomyces graminis var. tritici strain R3-111a-1.</title>
        <authorList>
            <consortium name="The Broad Institute Genome Sequencing Platform"/>
            <person name="Ma L.-J."/>
            <person name="Dead R."/>
            <person name="Young S."/>
            <person name="Zeng Q."/>
            <person name="Koehrsen M."/>
            <person name="Alvarado L."/>
            <person name="Berlin A."/>
            <person name="Chapman S.B."/>
            <person name="Chen Z."/>
            <person name="Freedman E."/>
            <person name="Gellesch M."/>
            <person name="Goldberg J."/>
            <person name="Griggs A."/>
            <person name="Gujja S."/>
            <person name="Heilman E.R."/>
            <person name="Heiman D."/>
            <person name="Hepburn T."/>
            <person name="Howarth C."/>
            <person name="Jen D."/>
            <person name="Larson L."/>
            <person name="Mehta T."/>
            <person name="Neiman D."/>
            <person name="Pearson M."/>
            <person name="Roberts A."/>
            <person name="Saif S."/>
            <person name="Shea T."/>
            <person name="Shenoy N."/>
            <person name="Sisk P."/>
            <person name="Stolte C."/>
            <person name="Sykes S."/>
            <person name="Walk T."/>
            <person name="White J."/>
            <person name="Yandava C."/>
            <person name="Haas B."/>
            <person name="Nusbaum C."/>
            <person name="Birren B."/>
        </authorList>
    </citation>
    <scope>NUCLEOTIDE SEQUENCE [LARGE SCALE GENOMIC DNA]</scope>
    <source>
        <strain evidence="4">R3-111a-1</strain>
    </source>
</reference>
<sequence>MFPREANPTGPRADTRMGVVQRWAGHGSAWASMCPTMMRGGHRRQSSGRPPSAPGC</sequence>
<dbReference type="Proteomes" id="UP000006039">
    <property type="component" value="Unassembled WGS sequence"/>
</dbReference>
<dbReference type="EMBL" id="GL385401">
    <property type="protein sequence ID" value="EJT70914.1"/>
    <property type="molecule type" value="Genomic_DNA"/>
</dbReference>